<protein>
    <submittedName>
        <fullName evidence="4">Esterase</fullName>
    </submittedName>
</protein>
<proteinExistence type="inferred from homology"/>
<dbReference type="Proteomes" id="UP000256763">
    <property type="component" value="Unassembled WGS sequence"/>
</dbReference>
<evidence type="ECO:0000259" key="3">
    <source>
        <dbReference type="Pfam" id="PF03061"/>
    </source>
</evidence>
<dbReference type="Gene3D" id="3.10.129.10">
    <property type="entry name" value="Hotdog Thioesterase"/>
    <property type="match status" value="1"/>
</dbReference>
<dbReference type="AlphaFoldDB" id="A0A3E0X024"/>
<dbReference type="GO" id="GO:0005829">
    <property type="term" value="C:cytosol"/>
    <property type="evidence" value="ECO:0007669"/>
    <property type="project" value="TreeGrafter"/>
</dbReference>
<evidence type="ECO:0000256" key="2">
    <source>
        <dbReference type="ARBA" id="ARBA00022801"/>
    </source>
</evidence>
<dbReference type="Pfam" id="PF03061">
    <property type="entry name" value="4HBT"/>
    <property type="match status" value="1"/>
</dbReference>
<dbReference type="InterPro" id="IPR006683">
    <property type="entry name" value="Thioestr_dom"/>
</dbReference>
<dbReference type="PANTHER" id="PTHR43240:SF5">
    <property type="entry name" value="1,4-DIHYDROXY-2-NAPHTHOYL-COA THIOESTERASE 1"/>
    <property type="match status" value="1"/>
</dbReference>
<dbReference type="NCBIfam" id="TIGR00369">
    <property type="entry name" value="unchar_dom_1"/>
    <property type="match status" value="1"/>
</dbReference>
<evidence type="ECO:0000256" key="1">
    <source>
        <dbReference type="ARBA" id="ARBA00008324"/>
    </source>
</evidence>
<comment type="similarity">
    <text evidence="1">Belongs to the thioesterase PaaI family.</text>
</comment>
<gene>
    <name evidence="4" type="ORF">CAL65_04950</name>
</gene>
<keyword evidence="5" id="KW-1185">Reference proteome</keyword>
<dbReference type="GO" id="GO:0061522">
    <property type="term" value="F:1,4-dihydroxy-2-naphthoyl-CoA thioesterase activity"/>
    <property type="evidence" value="ECO:0007669"/>
    <property type="project" value="TreeGrafter"/>
</dbReference>
<evidence type="ECO:0000313" key="4">
    <source>
        <dbReference type="EMBL" id="RFA38679.1"/>
    </source>
</evidence>
<accession>A0A3E0X024</accession>
<reference evidence="5" key="1">
    <citation type="submission" date="2017-05" db="EMBL/GenBank/DDBJ databases">
        <authorList>
            <person name="Sharma S."/>
            <person name="Sidhu C."/>
            <person name="Pinnaka A.K."/>
        </authorList>
    </citation>
    <scope>NUCLEOTIDE SEQUENCE [LARGE SCALE GENOMIC DNA]</scope>
    <source>
        <strain evidence="5">AK93</strain>
    </source>
</reference>
<evidence type="ECO:0000313" key="5">
    <source>
        <dbReference type="Proteomes" id="UP000256763"/>
    </source>
</evidence>
<dbReference type="OrthoDB" id="9798208at2"/>
<dbReference type="PANTHER" id="PTHR43240">
    <property type="entry name" value="1,4-DIHYDROXY-2-NAPHTHOYL-COA THIOESTERASE 1"/>
    <property type="match status" value="1"/>
</dbReference>
<dbReference type="CDD" id="cd03443">
    <property type="entry name" value="PaaI_thioesterase"/>
    <property type="match status" value="1"/>
</dbReference>
<dbReference type="RefSeq" id="WP_116302405.1">
    <property type="nucleotide sequence ID" value="NZ_NFZV01000010.1"/>
</dbReference>
<keyword evidence="2" id="KW-0378">Hydrolase</keyword>
<dbReference type="InterPro" id="IPR029069">
    <property type="entry name" value="HotDog_dom_sf"/>
</dbReference>
<sequence>MSIWTYPPTVEDIHAHSQASLVAHLGIEFLEIGDDFMRARMPVDERTVQPAGILHGGASVVLAETLGSVAANYCVDRESKMCVGLEVNANHVRSAKSGYVYGVARPAHLGGTTQLWDIRITDDNDRLVCVSRLTMAVLNR</sequence>
<name>A0A3E0X024_9GAMM</name>
<dbReference type="EMBL" id="NFZW01000003">
    <property type="protein sequence ID" value="RFA38679.1"/>
    <property type="molecule type" value="Genomic_DNA"/>
</dbReference>
<comment type="caution">
    <text evidence="4">The sequence shown here is derived from an EMBL/GenBank/DDBJ whole genome shotgun (WGS) entry which is preliminary data.</text>
</comment>
<organism evidence="4 5">
    <name type="scientific">Alkalilimnicola ehrlichii</name>
    <dbReference type="NCBI Taxonomy" id="351052"/>
    <lineage>
        <taxon>Bacteria</taxon>
        <taxon>Pseudomonadati</taxon>
        <taxon>Pseudomonadota</taxon>
        <taxon>Gammaproteobacteria</taxon>
        <taxon>Chromatiales</taxon>
        <taxon>Ectothiorhodospiraceae</taxon>
        <taxon>Alkalilimnicola</taxon>
    </lineage>
</organism>
<feature type="domain" description="Thioesterase" evidence="3">
    <location>
        <begin position="52"/>
        <end position="129"/>
    </location>
</feature>
<dbReference type="InterPro" id="IPR003736">
    <property type="entry name" value="PAAI_dom"/>
</dbReference>
<dbReference type="SUPFAM" id="SSF54637">
    <property type="entry name" value="Thioesterase/thiol ester dehydrase-isomerase"/>
    <property type="match status" value="1"/>
</dbReference>